<dbReference type="InterPro" id="IPR029003">
    <property type="entry name" value="CENP-S/Mhf1"/>
</dbReference>
<evidence type="ECO:0000256" key="4">
    <source>
        <dbReference type="ARBA" id="ARBA00023125"/>
    </source>
</evidence>
<evidence type="ECO:0000256" key="2">
    <source>
        <dbReference type="ARBA" id="ARBA00016400"/>
    </source>
</evidence>
<organism evidence="7">
    <name type="scientific">Amblyomma aureolatum</name>
    <dbReference type="NCBI Taxonomy" id="187763"/>
    <lineage>
        <taxon>Eukaryota</taxon>
        <taxon>Metazoa</taxon>
        <taxon>Ecdysozoa</taxon>
        <taxon>Arthropoda</taxon>
        <taxon>Chelicerata</taxon>
        <taxon>Arachnida</taxon>
        <taxon>Acari</taxon>
        <taxon>Parasitiformes</taxon>
        <taxon>Ixodida</taxon>
        <taxon>Ixodoidea</taxon>
        <taxon>Ixodidae</taxon>
        <taxon>Amblyomminae</taxon>
        <taxon>Amblyomma</taxon>
    </lineage>
</organism>
<dbReference type="GO" id="GO:0071821">
    <property type="term" value="C:FANCM-MHF complex"/>
    <property type="evidence" value="ECO:0007669"/>
    <property type="project" value="InterPro"/>
</dbReference>
<dbReference type="GO" id="GO:0031297">
    <property type="term" value="P:replication fork processing"/>
    <property type="evidence" value="ECO:0007669"/>
    <property type="project" value="TreeGrafter"/>
</dbReference>
<evidence type="ECO:0000256" key="1">
    <source>
        <dbReference type="ARBA" id="ARBA00006612"/>
    </source>
</evidence>
<feature type="compositionally biased region" description="Basic and acidic residues" evidence="6">
    <location>
        <begin position="103"/>
        <end position="118"/>
    </location>
</feature>
<dbReference type="GO" id="GO:0003677">
    <property type="term" value="F:DNA binding"/>
    <property type="evidence" value="ECO:0007669"/>
    <property type="project" value="UniProtKB-KW"/>
</dbReference>
<dbReference type="Gene3D" id="1.10.20.10">
    <property type="entry name" value="Histone, subunit A"/>
    <property type="match status" value="1"/>
</dbReference>
<reference evidence="7" key="1">
    <citation type="journal article" date="2017" name="Front. Cell. Infect. Microbiol.">
        <title>The Distinct Transcriptional Response of the Midgut of Amblyomma sculptum and Amblyomma aureolatum Ticks to Rickettsia rickettsii Correlates to Their Differences in Susceptibility to Infection.</title>
        <authorList>
            <person name="Martins L.A."/>
            <person name="Galletti M.F.B.M."/>
            <person name="Ribeiro J.M."/>
            <person name="Fujita A."/>
            <person name="Costa F.B."/>
            <person name="Labruna M.B."/>
            <person name="Daffre S."/>
            <person name="Fogaca A.C."/>
        </authorList>
    </citation>
    <scope>NUCLEOTIDE SEQUENCE</scope>
</reference>
<dbReference type="CDD" id="cd22919">
    <property type="entry name" value="HFD_CENP-S"/>
    <property type="match status" value="1"/>
</dbReference>
<protein>
    <recommendedName>
        <fullName evidence="2">Centromere protein S</fullName>
    </recommendedName>
</protein>
<dbReference type="GO" id="GO:0000712">
    <property type="term" value="P:resolution of meiotic recombination intermediates"/>
    <property type="evidence" value="ECO:0007669"/>
    <property type="project" value="TreeGrafter"/>
</dbReference>
<dbReference type="GO" id="GO:0046982">
    <property type="term" value="F:protein heterodimerization activity"/>
    <property type="evidence" value="ECO:0007669"/>
    <property type="project" value="InterPro"/>
</dbReference>
<comment type="similarity">
    <text evidence="1">Belongs to the TAF9 family. CENP-S/MHF1 subfamily.</text>
</comment>
<keyword evidence="3" id="KW-0227">DNA damage</keyword>
<accession>A0A1E1WX34</accession>
<dbReference type="GO" id="GO:0003682">
    <property type="term" value="F:chromatin binding"/>
    <property type="evidence" value="ECO:0007669"/>
    <property type="project" value="TreeGrafter"/>
</dbReference>
<dbReference type="InterPro" id="IPR009072">
    <property type="entry name" value="Histone-fold"/>
</dbReference>
<dbReference type="EMBL" id="GFAC01007636">
    <property type="protein sequence ID" value="JAT91552.1"/>
    <property type="molecule type" value="mRNA"/>
</dbReference>
<dbReference type="AlphaFoldDB" id="A0A1E1WX34"/>
<feature type="region of interest" description="Disordered" evidence="6">
    <location>
        <begin position="93"/>
        <end position="118"/>
    </location>
</feature>
<evidence type="ECO:0000256" key="3">
    <source>
        <dbReference type="ARBA" id="ARBA00022763"/>
    </source>
</evidence>
<sequence>MPQDPVEAERLSLEATLKAAVHYTVGRICESLAEQEGGLRVTQLAVATVSELVYGQVCRLARDLEMVSRHCRRTTVSVEDVLLSIRNSGPLHEYLQSLAPPPKKADAKEGSTKKPAEP</sequence>
<evidence type="ECO:0000313" key="7">
    <source>
        <dbReference type="EMBL" id="JAT91552.1"/>
    </source>
</evidence>
<dbReference type="Pfam" id="PF15630">
    <property type="entry name" value="CENP-S"/>
    <property type="match status" value="1"/>
</dbReference>
<proteinExistence type="evidence at transcript level"/>
<name>A0A1E1WX34_9ACAR</name>
<keyword evidence="4" id="KW-0238">DNA-binding</keyword>
<dbReference type="GO" id="GO:0006281">
    <property type="term" value="P:DNA repair"/>
    <property type="evidence" value="ECO:0007669"/>
    <property type="project" value="UniProtKB-KW"/>
</dbReference>
<evidence type="ECO:0000256" key="5">
    <source>
        <dbReference type="ARBA" id="ARBA00023204"/>
    </source>
</evidence>
<dbReference type="SUPFAM" id="SSF47113">
    <property type="entry name" value="Histone-fold"/>
    <property type="match status" value="1"/>
</dbReference>
<evidence type="ECO:0000256" key="6">
    <source>
        <dbReference type="SAM" id="MobiDB-lite"/>
    </source>
</evidence>
<dbReference type="PANTHER" id="PTHR22980">
    <property type="entry name" value="CORTISTATIN"/>
    <property type="match status" value="1"/>
</dbReference>
<keyword evidence="5" id="KW-0234">DNA repair</keyword>
<dbReference type="PANTHER" id="PTHR22980:SF0">
    <property type="entry name" value="CENTROMERE PROTEIN S"/>
    <property type="match status" value="1"/>
</dbReference>